<dbReference type="Pfam" id="PF03466">
    <property type="entry name" value="LysR_substrate"/>
    <property type="match status" value="1"/>
</dbReference>
<organism evidence="6 7">
    <name type="scientific">Companilactobacillus paralimentarius DSM 13238 = JCM 10415</name>
    <dbReference type="NCBI Taxonomy" id="1122151"/>
    <lineage>
        <taxon>Bacteria</taxon>
        <taxon>Bacillati</taxon>
        <taxon>Bacillota</taxon>
        <taxon>Bacilli</taxon>
        <taxon>Lactobacillales</taxon>
        <taxon>Lactobacillaceae</taxon>
        <taxon>Companilactobacillus</taxon>
    </lineage>
</organism>
<dbReference type="SUPFAM" id="SSF46785">
    <property type="entry name" value="Winged helix' DNA-binding domain"/>
    <property type="match status" value="1"/>
</dbReference>
<comment type="caution">
    <text evidence="6">The sequence shown here is derived from an EMBL/GenBank/DDBJ whole genome shotgun (WGS) entry which is preliminary data.</text>
</comment>
<evidence type="ECO:0000256" key="3">
    <source>
        <dbReference type="ARBA" id="ARBA00023125"/>
    </source>
</evidence>
<dbReference type="FunFam" id="1.10.10.10:FF:000001">
    <property type="entry name" value="LysR family transcriptional regulator"/>
    <property type="match status" value="1"/>
</dbReference>
<gene>
    <name evidence="6" type="ORF">FD33_GL000320</name>
</gene>
<protein>
    <submittedName>
        <fullName evidence="6">Transcription regulator</fullName>
    </submittedName>
</protein>
<proteinExistence type="inferred from homology"/>
<evidence type="ECO:0000259" key="5">
    <source>
        <dbReference type="PROSITE" id="PS50931"/>
    </source>
</evidence>
<dbReference type="GO" id="GO:0005829">
    <property type="term" value="C:cytosol"/>
    <property type="evidence" value="ECO:0007669"/>
    <property type="project" value="TreeGrafter"/>
</dbReference>
<dbReference type="PATRIC" id="fig|1122151.5.peg.333"/>
<evidence type="ECO:0000313" key="6">
    <source>
        <dbReference type="EMBL" id="KRL32509.1"/>
    </source>
</evidence>
<dbReference type="PROSITE" id="PS50931">
    <property type="entry name" value="HTH_LYSR"/>
    <property type="match status" value="1"/>
</dbReference>
<dbReference type="InterPro" id="IPR036388">
    <property type="entry name" value="WH-like_DNA-bd_sf"/>
</dbReference>
<dbReference type="EMBL" id="AZES01000009">
    <property type="protein sequence ID" value="KRL32509.1"/>
    <property type="molecule type" value="Genomic_DNA"/>
</dbReference>
<dbReference type="InterPro" id="IPR036390">
    <property type="entry name" value="WH_DNA-bd_sf"/>
</dbReference>
<dbReference type="InterPro" id="IPR050950">
    <property type="entry name" value="HTH-type_LysR_regulators"/>
</dbReference>
<dbReference type="Proteomes" id="UP000051908">
    <property type="component" value="Unassembled WGS sequence"/>
</dbReference>
<dbReference type="PRINTS" id="PR00039">
    <property type="entry name" value="HTHLYSR"/>
</dbReference>
<dbReference type="PANTHER" id="PTHR30419">
    <property type="entry name" value="HTH-TYPE TRANSCRIPTIONAL REGULATOR YBHD"/>
    <property type="match status" value="1"/>
</dbReference>
<accession>A0A0R1PJS7</accession>
<dbReference type="PANTHER" id="PTHR30419:SF8">
    <property type="entry name" value="NITROGEN ASSIMILATION TRANSCRIPTIONAL ACTIVATOR-RELATED"/>
    <property type="match status" value="1"/>
</dbReference>
<evidence type="ECO:0000313" key="7">
    <source>
        <dbReference type="Proteomes" id="UP000051908"/>
    </source>
</evidence>
<dbReference type="InterPro" id="IPR000847">
    <property type="entry name" value="LysR_HTH_N"/>
</dbReference>
<comment type="similarity">
    <text evidence="1">Belongs to the LysR transcriptional regulatory family.</text>
</comment>
<dbReference type="GO" id="GO:0003677">
    <property type="term" value="F:DNA binding"/>
    <property type="evidence" value="ECO:0007669"/>
    <property type="project" value="UniProtKB-KW"/>
</dbReference>
<evidence type="ECO:0000256" key="2">
    <source>
        <dbReference type="ARBA" id="ARBA00023015"/>
    </source>
</evidence>
<sequence length="293" mass="32758">MKMELRVLRYFQAVALELNFSRAAEKLHVSQPTISRQLKDLEDEVGVTLIKRGGRSIELTSEGEYFSNQVNQILALADKTLDNMQIGQDITGSIVIGSAETRSFISVAQSIKALRNKYPHIKVNIISTNANDVRRNLDSGNFDFGIVVDPASKKDFEFIHLLGESRWGVLMPRSSDLANKDHITLDDLENRDMIVTQQNGFLDTLKDWYGESTKKFNIVATYNLLYNASLLVSAGVGYALCVDGIINTNQSDLIFVPLEPRRTAGTNLVWQKGRKLSQAAEAFLKQISSDIDK</sequence>
<dbReference type="Gene3D" id="3.40.190.290">
    <property type="match status" value="1"/>
</dbReference>
<dbReference type="CDD" id="cd05466">
    <property type="entry name" value="PBP2_LTTR_substrate"/>
    <property type="match status" value="1"/>
</dbReference>
<name>A0A0R1PJS7_9LACO</name>
<keyword evidence="2" id="KW-0805">Transcription regulation</keyword>
<keyword evidence="4" id="KW-0804">Transcription</keyword>
<dbReference type="GO" id="GO:0003700">
    <property type="term" value="F:DNA-binding transcription factor activity"/>
    <property type="evidence" value="ECO:0007669"/>
    <property type="project" value="InterPro"/>
</dbReference>
<keyword evidence="3" id="KW-0238">DNA-binding</keyword>
<dbReference type="InterPro" id="IPR005119">
    <property type="entry name" value="LysR_subst-bd"/>
</dbReference>
<dbReference type="SUPFAM" id="SSF53850">
    <property type="entry name" value="Periplasmic binding protein-like II"/>
    <property type="match status" value="1"/>
</dbReference>
<evidence type="ECO:0000256" key="4">
    <source>
        <dbReference type="ARBA" id="ARBA00023163"/>
    </source>
</evidence>
<dbReference type="Gene3D" id="1.10.10.10">
    <property type="entry name" value="Winged helix-like DNA-binding domain superfamily/Winged helix DNA-binding domain"/>
    <property type="match status" value="1"/>
</dbReference>
<evidence type="ECO:0000256" key="1">
    <source>
        <dbReference type="ARBA" id="ARBA00009437"/>
    </source>
</evidence>
<dbReference type="Pfam" id="PF00126">
    <property type="entry name" value="HTH_1"/>
    <property type="match status" value="1"/>
</dbReference>
<dbReference type="AlphaFoldDB" id="A0A0R1PJS7"/>
<keyword evidence="7" id="KW-1185">Reference proteome</keyword>
<feature type="domain" description="HTH lysR-type" evidence="5">
    <location>
        <begin position="3"/>
        <end position="60"/>
    </location>
</feature>
<reference evidence="6 7" key="1">
    <citation type="journal article" date="2015" name="Genome Announc.">
        <title>Expanding the biotechnology potential of lactobacilli through comparative genomics of 213 strains and associated genera.</title>
        <authorList>
            <person name="Sun Z."/>
            <person name="Harris H.M."/>
            <person name="McCann A."/>
            <person name="Guo C."/>
            <person name="Argimon S."/>
            <person name="Zhang W."/>
            <person name="Yang X."/>
            <person name="Jeffery I.B."/>
            <person name="Cooney J.C."/>
            <person name="Kagawa T.F."/>
            <person name="Liu W."/>
            <person name="Song Y."/>
            <person name="Salvetti E."/>
            <person name="Wrobel A."/>
            <person name="Rasinkangas P."/>
            <person name="Parkhill J."/>
            <person name="Rea M.C."/>
            <person name="O'Sullivan O."/>
            <person name="Ritari J."/>
            <person name="Douillard F.P."/>
            <person name="Paul Ross R."/>
            <person name="Yang R."/>
            <person name="Briner A.E."/>
            <person name="Felis G.E."/>
            <person name="de Vos W.M."/>
            <person name="Barrangou R."/>
            <person name="Klaenhammer T.R."/>
            <person name="Caufield P.W."/>
            <person name="Cui Y."/>
            <person name="Zhang H."/>
            <person name="O'Toole P.W."/>
        </authorList>
    </citation>
    <scope>NUCLEOTIDE SEQUENCE [LARGE SCALE GENOMIC DNA]</scope>
    <source>
        <strain evidence="6 7">DSM 13238</strain>
    </source>
</reference>